<name>A0A4Z2ECR3_9TELE</name>
<gene>
    <name evidence="1" type="primary">PRX_3</name>
    <name evidence="1" type="ORF">EYF80_063235</name>
</gene>
<dbReference type="EMBL" id="SRLO01009850">
    <property type="protein sequence ID" value="TNN26629.1"/>
    <property type="molecule type" value="Genomic_DNA"/>
</dbReference>
<dbReference type="AlphaFoldDB" id="A0A4Z2ECR3"/>
<keyword evidence="2" id="KW-1185">Reference proteome</keyword>
<sequence>MRGYVCYRSGWDLSSSFSTPGQRSPPVSCSDDAEQLCIKPGFNDICTNITTTFISGACPSSFSLSSRVPADFLDPSEINLTAPVELPAVIKAGLPPNCNNLTVDYTCWRGDGYQNKSGAAADGLKLRELEPFTSYSCSAQIKDHDDIIVNHTAAVSFSVDCGAFKCSHNTAAPHVQVPDVQVPDVQVPDVQVPDVKCYRCSGYRCSGYRCSVFQMFSVPDVQVIDVQVPDVQCSRCSGYRCSGSRCSGSRYSVFQMFSVPDVQVIDVEVPDVQCSRCSGYRCSANRCSCSGCLVL</sequence>
<accession>A0A4Z2ECR3</accession>
<dbReference type="OrthoDB" id="8952549at2759"/>
<reference evidence="1 2" key="1">
    <citation type="submission" date="2019-03" db="EMBL/GenBank/DDBJ databases">
        <title>First draft genome of Liparis tanakae, snailfish: a comprehensive survey of snailfish specific genes.</title>
        <authorList>
            <person name="Kim W."/>
            <person name="Song I."/>
            <person name="Jeong J.-H."/>
            <person name="Kim D."/>
            <person name="Kim S."/>
            <person name="Ryu S."/>
            <person name="Song J.Y."/>
            <person name="Lee S.K."/>
        </authorList>
    </citation>
    <scope>NUCLEOTIDE SEQUENCE [LARGE SCALE GENOMIC DNA]</scope>
    <source>
        <tissue evidence="1">Muscle</tissue>
    </source>
</reference>
<evidence type="ECO:0000313" key="1">
    <source>
        <dbReference type="EMBL" id="TNN26629.1"/>
    </source>
</evidence>
<organism evidence="1 2">
    <name type="scientific">Liparis tanakae</name>
    <name type="common">Tanaka's snailfish</name>
    <dbReference type="NCBI Taxonomy" id="230148"/>
    <lineage>
        <taxon>Eukaryota</taxon>
        <taxon>Metazoa</taxon>
        <taxon>Chordata</taxon>
        <taxon>Craniata</taxon>
        <taxon>Vertebrata</taxon>
        <taxon>Euteleostomi</taxon>
        <taxon>Actinopterygii</taxon>
        <taxon>Neopterygii</taxon>
        <taxon>Teleostei</taxon>
        <taxon>Neoteleostei</taxon>
        <taxon>Acanthomorphata</taxon>
        <taxon>Eupercaria</taxon>
        <taxon>Perciformes</taxon>
        <taxon>Cottioidei</taxon>
        <taxon>Cottales</taxon>
        <taxon>Liparidae</taxon>
        <taxon>Liparis</taxon>
    </lineage>
</organism>
<evidence type="ECO:0000313" key="2">
    <source>
        <dbReference type="Proteomes" id="UP000314294"/>
    </source>
</evidence>
<dbReference type="Proteomes" id="UP000314294">
    <property type="component" value="Unassembled WGS sequence"/>
</dbReference>
<protein>
    <submittedName>
        <fullName evidence="1">Periaxin</fullName>
    </submittedName>
</protein>
<comment type="caution">
    <text evidence="1">The sequence shown here is derived from an EMBL/GenBank/DDBJ whole genome shotgun (WGS) entry which is preliminary data.</text>
</comment>
<proteinExistence type="predicted"/>